<gene>
    <name evidence="20" type="primary">LOC114859436</name>
</gene>
<comment type="similarity">
    <text evidence="3 16">Belongs to the peptidase C14A family.</text>
</comment>
<keyword evidence="7" id="KW-0378">Hydrolase</keyword>
<evidence type="ECO:0000256" key="11">
    <source>
        <dbReference type="ARBA" id="ARBA00023242"/>
    </source>
</evidence>
<keyword evidence="11" id="KW-0539">Nucleus</keyword>
<dbReference type="CDD" id="cd00032">
    <property type="entry name" value="CASc"/>
    <property type="match status" value="1"/>
</dbReference>
<dbReference type="KEGG" id="bspl:114859436"/>
<dbReference type="InterPro" id="IPR002398">
    <property type="entry name" value="Pept_C14"/>
</dbReference>
<proteinExistence type="inferred from homology"/>
<keyword evidence="19" id="KW-1185">Reference proteome</keyword>
<dbReference type="InterPro" id="IPR015917">
    <property type="entry name" value="Pept_C14A"/>
</dbReference>
<dbReference type="GO" id="GO:0006915">
    <property type="term" value="P:apoptotic process"/>
    <property type="evidence" value="ECO:0007669"/>
    <property type="project" value="UniProtKB-KW"/>
</dbReference>
<sequence>MSTVQTVSLHPDEEYEMNKRKRGVALIFNQQCFHFALNLGERHGTEADCSNVKERLTALGFEVKVFNDLRQNDINNEIKEAAKADHSEADCFLVVFLSHGEKDYVYAKDKKVKVKDITDKFKGTECESLVGKPKIFIWQACRGDKHDDPVAPCAAPDSEPTEVGEAGAVYTLPAAADFIMCYSVAEGYYSYRHTLEGSWYIQDLCELLQKYGDSLEFTQLLTMVNRKVSMRSVDKCSDLKAIGKKQVPCFASMLTKKLYFHPKK</sequence>
<evidence type="ECO:0000256" key="13">
    <source>
        <dbReference type="ARBA" id="ARBA00029473"/>
    </source>
</evidence>
<dbReference type="PRINTS" id="PR00376">
    <property type="entry name" value="IL1BCENZYME"/>
</dbReference>
<dbReference type="InterPro" id="IPR016129">
    <property type="entry name" value="Caspase_his_AS"/>
</dbReference>
<dbReference type="InterPro" id="IPR029030">
    <property type="entry name" value="Caspase-like_dom_sf"/>
</dbReference>
<evidence type="ECO:0000259" key="17">
    <source>
        <dbReference type="PROSITE" id="PS50207"/>
    </source>
</evidence>
<dbReference type="AlphaFoldDB" id="A0A6P7N4Q5"/>
<evidence type="ECO:0000256" key="1">
    <source>
        <dbReference type="ARBA" id="ARBA00004123"/>
    </source>
</evidence>
<keyword evidence="10" id="KW-0865">Zymogen</keyword>
<dbReference type="Pfam" id="PF00656">
    <property type="entry name" value="Peptidase_C14"/>
    <property type="match status" value="1"/>
</dbReference>
<keyword evidence="4" id="KW-0963">Cytoplasm</keyword>
<protein>
    <recommendedName>
        <fullName evidence="15">Caspase-6</fullName>
        <ecNumber evidence="14">3.4.22.59</ecNumber>
    </recommendedName>
</protein>
<evidence type="ECO:0000256" key="4">
    <source>
        <dbReference type="ARBA" id="ARBA00022490"/>
    </source>
</evidence>
<evidence type="ECO:0000256" key="6">
    <source>
        <dbReference type="ARBA" id="ARBA00022703"/>
    </source>
</evidence>
<keyword evidence="9" id="KW-0068">Autocatalytic cleavage</keyword>
<dbReference type="EC" id="3.4.22.59" evidence="14"/>
<evidence type="ECO:0000256" key="8">
    <source>
        <dbReference type="ARBA" id="ARBA00022807"/>
    </source>
</evidence>
<dbReference type="FunFam" id="3.40.50.1460:FF:000001">
    <property type="entry name" value="Caspase-3 preproprotein"/>
    <property type="match status" value="1"/>
</dbReference>
<evidence type="ECO:0000256" key="7">
    <source>
        <dbReference type="ARBA" id="ARBA00022801"/>
    </source>
</evidence>
<evidence type="ECO:0000256" key="15">
    <source>
        <dbReference type="ARBA" id="ARBA00029534"/>
    </source>
</evidence>
<keyword evidence="6" id="KW-0053">Apoptosis</keyword>
<name>A0A6P7N4Q5_BETSP</name>
<evidence type="ECO:0000256" key="16">
    <source>
        <dbReference type="RuleBase" id="RU003971"/>
    </source>
</evidence>
<dbReference type="GO" id="GO:0006508">
    <property type="term" value="P:proteolysis"/>
    <property type="evidence" value="ECO:0007669"/>
    <property type="project" value="UniProtKB-KW"/>
</dbReference>
<dbReference type="GO" id="GO:0043525">
    <property type="term" value="P:positive regulation of neuron apoptotic process"/>
    <property type="evidence" value="ECO:0007669"/>
    <property type="project" value="TreeGrafter"/>
</dbReference>
<dbReference type="InterPro" id="IPR002138">
    <property type="entry name" value="Pept_C14_p10"/>
</dbReference>
<dbReference type="PANTHER" id="PTHR10454">
    <property type="entry name" value="CASPASE"/>
    <property type="match status" value="1"/>
</dbReference>
<evidence type="ECO:0000256" key="5">
    <source>
        <dbReference type="ARBA" id="ARBA00022670"/>
    </source>
</evidence>
<dbReference type="GO" id="GO:0004197">
    <property type="term" value="F:cysteine-type endopeptidase activity"/>
    <property type="evidence" value="ECO:0007669"/>
    <property type="project" value="InterPro"/>
</dbReference>
<accession>A0A6P7N4Q5</accession>
<dbReference type="GeneID" id="114859436"/>
<dbReference type="SUPFAM" id="SSF52129">
    <property type="entry name" value="Caspase-like"/>
    <property type="match status" value="1"/>
</dbReference>
<comment type="subcellular location">
    <subcellularLocation>
        <location evidence="2">Cytoplasm</location>
    </subcellularLocation>
    <subcellularLocation>
        <location evidence="1">Nucleus</location>
    </subcellularLocation>
</comment>
<evidence type="ECO:0000259" key="18">
    <source>
        <dbReference type="PROSITE" id="PS50208"/>
    </source>
</evidence>
<dbReference type="GO" id="GO:0005634">
    <property type="term" value="C:nucleus"/>
    <property type="evidence" value="ECO:0007669"/>
    <property type="project" value="UniProtKB-SubCell"/>
</dbReference>
<evidence type="ECO:0000256" key="2">
    <source>
        <dbReference type="ARBA" id="ARBA00004496"/>
    </source>
</evidence>
<evidence type="ECO:0000256" key="12">
    <source>
        <dbReference type="ARBA" id="ARBA00029356"/>
    </source>
</evidence>
<dbReference type="Proteomes" id="UP000515150">
    <property type="component" value="Chromosome 1"/>
</dbReference>
<comment type="catalytic activity">
    <reaction evidence="12">
        <text>Strict requirement for Asp at position P1 and has a preferred cleavage sequence of Val-Glu-His-Asp-|-.</text>
        <dbReference type="EC" id="3.4.22.59"/>
    </reaction>
</comment>
<dbReference type="InterPro" id="IPR001309">
    <property type="entry name" value="Pept_C14_p20"/>
</dbReference>
<dbReference type="SMART" id="SM00115">
    <property type="entry name" value="CASc"/>
    <property type="match status" value="1"/>
</dbReference>
<evidence type="ECO:0000313" key="20">
    <source>
        <dbReference type="RefSeq" id="XP_029013413.1"/>
    </source>
</evidence>
<dbReference type="PROSITE" id="PS01121">
    <property type="entry name" value="CASPASE_HIS"/>
    <property type="match status" value="1"/>
</dbReference>
<dbReference type="InterPro" id="IPR011600">
    <property type="entry name" value="Pept_C14_caspase"/>
</dbReference>
<dbReference type="RefSeq" id="XP_029013413.1">
    <property type="nucleotide sequence ID" value="XM_029157580.2"/>
</dbReference>
<dbReference type="GO" id="GO:0005737">
    <property type="term" value="C:cytoplasm"/>
    <property type="evidence" value="ECO:0007669"/>
    <property type="project" value="UniProtKB-SubCell"/>
</dbReference>
<evidence type="ECO:0000313" key="19">
    <source>
        <dbReference type="Proteomes" id="UP000515150"/>
    </source>
</evidence>
<organism evidence="19 20">
    <name type="scientific">Betta splendens</name>
    <name type="common">Siamese fighting fish</name>
    <dbReference type="NCBI Taxonomy" id="158456"/>
    <lineage>
        <taxon>Eukaryota</taxon>
        <taxon>Metazoa</taxon>
        <taxon>Chordata</taxon>
        <taxon>Craniata</taxon>
        <taxon>Vertebrata</taxon>
        <taxon>Euteleostomi</taxon>
        <taxon>Actinopterygii</taxon>
        <taxon>Neopterygii</taxon>
        <taxon>Teleostei</taxon>
        <taxon>Neoteleostei</taxon>
        <taxon>Acanthomorphata</taxon>
        <taxon>Anabantaria</taxon>
        <taxon>Anabantiformes</taxon>
        <taxon>Anabantoidei</taxon>
        <taxon>Osphronemidae</taxon>
        <taxon>Betta</taxon>
    </lineage>
</organism>
<dbReference type="PANTHER" id="PTHR10454:SF206">
    <property type="entry name" value="CASPASE-6"/>
    <property type="match status" value="1"/>
</dbReference>
<reference evidence="20" key="1">
    <citation type="submission" date="2025-08" db="UniProtKB">
        <authorList>
            <consortium name="RefSeq"/>
        </authorList>
    </citation>
    <scope>IDENTIFICATION</scope>
</reference>
<keyword evidence="5" id="KW-0645">Protease</keyword>
<evidence type="ECO:0000256" key="9">
    <source>
        <dbReference type="ARBA" id="ARBA00022813"/>
    </source>
</evidence>
<dbReference type="PROSITE" id="PS50207">
    <property type="entry name" value="CASPASE_P10"/>
    <property type="match status" value="1"/>
</dbReference>
<dbReference type="PROSITE" id="PS50208">
    <property type="entry name" value="CASPASE_P20"/>
    <property type="match status" value="1"/>
</dbReference>
<dbReference type="OrthoDB" id="6116485at2759"/>
<feature type="domain" description="Caspase family p20" evidence="18">
    <location>
        <begin position="21"/>
        <end position="145"/>
    </location>
</feature>
<evidence type="ECO:0000256" key="10">
    <source>
        <dbReference type="ARBA" id="ARBA00023145"/>
    </source>
</evidence>
<dbReference type="Gene3D" id="3.40.50.1460">
    <property type="match status" value="1"/>
</dbReference>
<evidence type="ECO:0000256" key="3">
    <source>
        <dbReference type="ARBA" id="ARBA00010134"/>
    </source>
</evidence>
<keyword evidence="8" id="KW-0788">Thiol protease</keyword>
<dbReference type="InParanoid" id="A0A6P7N4Q5"/>
<comment type="subunit">
    <text evidence="13">Heterotetramer that consists of two anti-parallel arranged heterodimers, each one formed by a 18 kDa (Caspase-6 subunit p18) and a 11 kDa (Caspase-6 subunit p11) subunit.</text>
</comment>
<feature type="domain" description="Caspase family p10" evidence="17">
    <location>
        <begin position="168"/>
        <end position="262"/>
    </location>
</feature>
<evidence type="ECO:0000256" key="14">
    <source>
        <dbReference type="ARBA" id="ARBA00029486"/>
    </source>
</evidence>